<organism evidence="2 3">
    <name type="scientific">Penaeus vannamei</name>
    <name type="common">Whiteleg shrimp</name>
    <name type="synonym">Litopenaeus vannamei</name>
    <dbReference type="NCBI Taxonomy" id="6689"/>
    <lineage>
        <taxon>Eukaryota</taxon>
        <taxon>Metazoa</taxon>
        <taxon>Ecdysozoa</taxon>
        <taxon>Arthropoda</taxon>
        <taxon>Crustacea</taxon>
        <taxon>Multicrustacea</taxon>
        <taxon>Malacostraca</taxon>
        <taxon>Eumalacostraca</taxon>
        <taxon>Eucarida</taxon>
        <taxon>Decapoda</taxon>
        <taxon>Dendrobranchiata</taxon>
        <taxon>Penaeoidea</taxon>
        <taxon>Penaeidae</taxon>
        <taxon>Penaeus</taxon>
    </lineage>
</organism>
<evidence type="ECO:0000256" key="1">
    <source>
        <dbReference type="SAM" id="MobiDB-lite"/>
    </source>
</evidence>
<reference evidence="2 3" key="1">
    <citation type="submission" date="2018-04" db="EMBL/GenBank/DDBJ databases">
        <authorList>
            <person name="Zhang X."/>
            <person name="Yuan J."/>
            <person name="Li F."/>
            <person name="Xiang J."/>
        </authorList>
    </citation>
    <scope>NUCLEOTIDE SEQUENCE [LARGE SCALE GENOMIC DNA]</scope>
    <source>
        <tissue evidence="2">Muscle</tissue>
    </source>
</reference>
<gene>
    <name evidence="2" type="ORF">C7M84_005238</name>
</gene>
<feature type="compositionally biased region" description="Pro residues" evidence="1">
    <location>
        <begin position="242"/>
        <end position="262"/>
    </location>
</feature>
<evidence type="ECO:0000313" key="3">
    <source>
        <dbReference type="Proteomes" id="UP000283509"/>
    </source>
</evidence>
<keyword evidence="3" id="KW-1185">Reference proteome</keyword>
<dbReference type="PRINTS" id="PR01217">
    <property type="entry name" value="PRICHEXTENSN"/>
</dbReference>
<feature type="compositionally biased region" description="Low complexity" evidence="1">
    <location>
        <begin position="308"/>
        <end position="324"/>
    </location>
</feature>
<feature type="compositionally biased region" description="Pro residues" evidence="1">
    <location>
        <begin position="210"/>
        <end position="233"/>
    </location>
</feature>
<accession>A0A423TI93</accession>
<dbReference type="AlphaFoldDB" id="A0A423TI93"/>
<feature type="compositionally biased region" description="Pro residues" evidence="1">
    <location>
        <begin position="270"/>
        <end position="279"/>
    </location>
</feature>
<comment type="caution">
    <text evidence="2">The sequence shown here is derived from an EMBL/GenBank/DDBJ whole genome shotgun (WGS) entry which is preliminary data.</text>
</comment>
<name>A0A423TI93_PENVA</name>
<dbReference type="Proteomes" id="UP000283509">
    <property type="component" value="Unassembled WGS sequence"/>
</dbReference>
<reference evidence="2 3" key="2">
    <citation type="submission" date="2019-01" db="EMBL/GenBank/DDBJ databases">
        <title>The decoding of complex shrimp genome reveals the adaptation for benthos swimmer, frequently molting mechanism and breeding impact on genome.</title>
        <authorList>
            <person name="Sun Y."/>
            <person name="Gao Y."/>
            <person name="Yu Y."/>
        </authorList>
    </citation>
    <scope>NUCLEOTIDE SEQUENCE [LARGE SCALE GENOMIC DNA]</scope>
    <source>
        <tissue evidence="2">Muscle</tissue>
    </source>
</reference>
<feature type="compositionally biased region" description="Pro residues" evidence="1">
    <location>
        <begin position="150"/>
        <end position="176"/>
    </location>
</feature>
<evidence type="ECO:0000313" key="2">
    <source>
        <dbReference type="EMBL" id="ROT76170.1"/>
    </source>
</evidence>
<feature type="compositionally biased region" description="Pro residues" evidence="1">
    <location>
        <begin position="325"/>
        <end position="335"/>
    </location>
</feature>
<dbReference type="STRING" id="6689.A0A423TI93"/>
<protein>
    <submittedName>
        <fullName evidence="2">Uncharacterized protein</fullName>
    </submittedName>
</protein>
<proteinExistence type="predicted"/>
<feature type="region of interest" description="Disordered" evidence="1">
    <location>
        <begin position="140"/>
        <end position="356"/>
    </location>
</feature>
<sequence>MTLLLIETILRPAEAEWRKAPRSSGIWKCLSFYAARHGKLKKARKRVEISPNYFRSPVYDRRERRRERYRQNQKRRSKQYDVTAEVPITPCEPLGSGKWALAGNGLPWLRSWASGSLALFPTFSSCFPLCSGSPPRSSPSCPLSDLRFPPQHPSSPRPLLLPSPICQPPPPPPSCPPQYVSLPHPPTPPALPNMSASPHPLLPSPMCQPSLPPPPPASPICQPPPPPSCPSLPPNMSASQPSPTPIPPPPPTHLHLPPPPLALPNMSASPTPPASPMPLPNMSASTHPPPPALPNMSASPHPHPSCPPQYVSSPPHHPSSLPKYPSLPPCPPPFPLLAEPRRRPASAPSAAGGSVVGVGRRHSLINNNYLGNKKNPVMPLALQSQEDHRRRCLWASRRRGTLGRPRRCPR</sequence>
<dbReference type="EMBL" id="QCYY01001686">
    <property type="protein sequence ID" value="ROT76170.1"/>
    <property type="molecule type" value="Genomic_DNA"/>
</dbReference>